<evidence type="ECO:0000259" key="5">
    <source>
        <dbReference type="PROSITE" id="PS51464"/>
    </source>
</evidence>
<evidence type="ECO:0008006" key="8">
    <source>
        <dbReference type="Google" id="ProtNLM"/>
    </source>
</evidence>
<organism evidence="6 7">
    <name type="scientific">Ciceribacter selenitireducens ATCC BAA-1503</name>
    <dbReference type="NCBI Taxonomy" id="1336235"/>
    <lineage>
        <taxon>Bacteria</taxon>
        <taxon>Pseudomonadati</taxon>
        <taxon>Pseudomonadota</taxon>
        <taxon>Alphaproteobacteria</taxon>
        <taxon>Hyphomicrobiales</taxon>
        <taxon>Rhizobiaceae</taxon>
        <taxon>Ciceribacter</taxon>
    </lineage>
</organism>
<dbReference type="InterPro" id="IPR036388">
    <property type="entry name" value="WH-like_DNA-bd_sf"/>
</dbReference>
<sequence>MLVLIMLSKMARVKFNFTGAPNFRNAGIRQDRMDLFHALSDEDGRLSGLDAKLAKFAMENVDFVVNSSIIELAHRAGVSPPTVTRFCRRLGCQGYSDFKVQLAKLAYVGLRYLKPEATTATAEEVARDIVSKAQNALFELHRQLDLAAIEKAAQMLRAAEFVQAFGASGNSAMIVNELHNRLFRLGCRINASNDHGMNLMISAAVQPGTVVFGSSFTGRDLGLVHCLEILRQNAIPTIVMTQAGSPVAMAADVVIEIDMPEGKNIFRPTSTRYAYLAAIDILANMVAYADRTKALKSLRSIKEELVRNRDGDDRQLLGD</sequence>
<proteinExistence type="predicted"/>
<dbReference type="PANTHER" id="PTHR30514:SF1">
    <property type="entry name" value="HTH-TYPE TRANSCRIPTIONAL REGULATOR HEXR-RELATED"/>
    <property type="match status" value="1"/>
</dbReference>
<reference evidence="7" key="1">
    <citation type="submission" date="2018-07" db="EMBL/GenBank/DDBJ databases">
        <authorList>
            <person name="Peiro R."/>
            <person name="Begona"/>
            <person name="Cbmso G."/>
            <person name="Lopez M."/>
            <person name="Gonzalez S."/>
        </authorList>
    </citation>
    <scope>NUCLEOTIDE SEQUENCE [LARGE SCALE GENOMIC DNA]</scope>
</reference>
<dbReference type="InterPro" id="IPR046348">
    <property type="entry name" value="SIS_dom_sf"/>
</dbReference>
<dbReference type="EMBL" id="UEYP01000008">
    <property type="protein sequence ID" value="SSC68620.1"/>
    <property type="molecule type" value="Genomic_DNA"/>
</dbReference>
<protein>
    <recommendedName>
        <fullName evidence="8">HTH rpiR-type domain-containing protein</fullName>
    </recommendedName>
</protein>
<evidence type="ECO:0000259" key="4">
    <source>
        <dbReference type="PROSITE" id="PS51071"/>
    </source>
</evidence>
<dbReference type="PROSITE" id="PS51464">
    <property type="entry name" value="SIS"/>
    <property type="match status" value="1"/>
</dbReference>
<dbReference type="Gene3D" id="1.10.10.10">
    <property type="entry name" value="Winged helix-like DNA-binding domain superfamily/Winged helix DNA-binding domain"/>
    <property type="match status" value="1"/>
</dbReference>
<dbReference type="Gene3D" id="3.40.50.10490">
    <property type="entry name" value="Glucose-6-phosphate isomerase like protein, domain 1"/>
    <property type="match status" value="1"/>
</dbReference>
<evidence type="ECO:0000256" key="1">
    <source>
        <dbReference type="ARBA" id="ARBA00023015"/>
    </source>
</evidence>
<dbReference type="Pfam" id="PF01418">
    <property type="entry name" value="HTH_6"/>
    <property type="match status" value="1"/>
</dbReference>
<dbReference type="InterPro" id="IPR009057">
    <property type="entry name" value="Homeodomain-like_sf"/>
</dbReference>
<dbReference type="PANTHER" id="PTHR30514">
    <property type="entry name" value="GLUCOKINASE"/>
    <property type="match status" value="1"/>
</dbReference>
<dbReference type="InterPro" id="IPR001347">
    <property type="entry name" value="SIS_dom"/>
</dbReference>
<evidence type="ECO:0000256" key="3">
    <source>
        <dbReference type="ARBA" id="ARBA00023163"/>
    </source>
</evidence>
<dbReference type="GO" id="GO:0003700">
    <property type="term" value="F:DNA-binding transcription factor activity"/>
    <property type="evidence" value="ECO:0007669"/>
    <property type="project" value="InterPro"/>
</dbReference>
<dbReference type="GO" id="GO:1901135">
    <property type="term" value="P:carbohydrate derivative metabolic process"/>
    <property type="evidence" value="ECO:0007669"/>
    <property type="project" value="InterPro"/>
</dbReference>
<name>A0A376ALM2_9HYPH</name>
<dbReference type="CDD" id="cd05013">
    <property type="entry name" value="SIS_RpiR"/>
    <property type="match status" value="1"/>
</dbReference>
<keyword evidence="7" id="KW-1185">Reference proteome</keyword>
<gene>
    <name evidence="6" type="ORF">RHIZ70_4328</name>
</gene>
<keyword evidence="2" id="KW-0238">DNA-binding</keyword>
<dbReference type="InterPro" id="IPR000281">
    <property type="entry name" value="HTH_RpiR"/>
</dbReference>
<feature type="domain" description="SIS" evidence="5">
    <location>
        <begin position="152"/>
        <end position="292"/>
    </location>
</feature>
<dbReference type="PROSITE" id="PS51071">
    <property type="entry name" value="HTH_RPIR"/>
    <property type="match status" value="1"/>
</dbReference>
<dbReference type="SUPFAM" id="SSF46689">
    <property type="entry name" value="Homeodomain-like"/>
    <property type="match status" value="1"/>
</dbReference>
<accession>A0A376ALM2</accession>
<dbReference type="InterPro" id="IPR047640">
    <property type="entry name" value="RpiR-like"/>
</dbReference>
<keyword evidence="1" id="KW-0805">Transcription regulation</keyword>
<dbReference type="AlphaFoldDB" id="A0A376ALM2"/>
<dbReference type="GO" id="GO:0097367">
    <property type="term" value="F:carbohydrate derivative binding"/>
    <property type="evidence" value="ECO:0007669"/>
    <property type="project" value="InterPro"/>
</dbReference>
<dbReference type="InterPro" id="IPR035472">
    <property type="entry name" value="RpiR-like_SIS"/>
</dbReference>
<dbReference type="Proteomes" id="UP000254764">
    <property type="component" value="Unassembled WGS sequence"/>
</dbReference>
<dbReference type="Pfam" id="PF01380">
    <property type="entry name" value="SIS"/>
    <property type="match status" value="1"/>
</dbReference>
<evidence type="ECO:0000313" key="6">
    <source>
        <dbReference type="EMBL" id="SSC68620.1"/>
    </source>
</evidence>
<dbReference type="SUPFAM" id="SSF53697">
    <property type="entry name" value="SIS domain"/>
    <property type="match status" value="1"/>
</dbReference>
<evidence type="ECO:0000313" key="7">
    <source>
        <dbReference type="Proteomes" id="UP000254764"/>
    </source>
</evidence>
<feature type="domain" description="HTH rpiR-type" evidence="4">
    <location>
        <begin position="33"/>
        <end position="109"/>
    </location>
</feature>
<keyword evidence="3" id="KW-0804">Transcription</keyword>
<evidence type="ECO:0000256" key="2">
    <source>
        <dbReference type="ARBA" id="ARBA00023125"/>
    </source>
</evidence>
<dbReference type="GO" id="GO:0003677">
    <property type="term" value="F:DNA binding"/>
    <property type="evidence" value="ECO:0007669"/>
    <property type="project" value="UniProtKB-KW"/>
</dbReference>